<keyword evidence="3" id="KW-1185">Reference proteome</keyword>
<sequence>MNTVQTSSAQQTTGAADTAPAAAHQPAAAQQPTVQQLTDQVMANLDTLLLMAFPTDERIAQGGFTEKPRNVSMHGSYVEPMPVQRRAPVGDLTPALPPIDRTAVEKNARELEQQMAVNSSNERAVKAHKRFVKESNRIARHLVASEGYRETEALDQATHMRRTKAEEHGPIDYIIRLQKVLRAYFAPKLAEIRSLENNKKVKWADKKDRIAKMREKVKTEEEEIRRLYWSKVKAGGMGVDREEILRSLFVEHVPHMFR</sequence>
<name>A0A1Y2HT12_9FUNG</name>
<evidence type="ECO:0000313" key="3">
    <source>
        <dbReference type="Proteomes" id="UP000193411"/>
    </source>
</evidence>
<accession>A0A1Y2HT12</accession>
<evidence type="ECO:0000313" key="2">
    <source>
        <dbReference type="EMBL" id="ORZ37740.1"/>
    </source>
</evidence>
<protein>
    <submittedName>
        <fullName evidence="2">Uncharacterized protein</fullName>
    </submittedName>
</protein>
<dbReference type="Proteomes" id="UP000193411">
    <property type="component" value="Unassembled WGS sequence"/>
</dbReference>
<proteinExistence type="predicted"/>
<dbReference type="AlphaFoldDB" id="A0A1Y2HT12"/>
<gene>
    <name evidence="2" type="ORF">BCR44DRAFT_38317</name>
</gene>
<reference evidence="2 3" key="1">
    <citation type="submission" date="2016-07" db="EMBL/GenBank/DDBJ databases">
        <title>Pervasive Adenine N6-methylation of Active Genes in Fungi.</title>
        <authorList>
            <consortium name="DOE Joint Genome Institute"/>
            <person name="Mondo S.J."/>
            <person name="Dannebaum R.O."/>
            <person name="Kuo R.C."/>
            <person name="Labutti K."/>
            <person name="Haridas S."/>
            <person name="Kuo A."/>
            <person name="Salamov A."/>
            <person name="Ahrendt S.R."/>
            <person name="Lipzen A."/>
            <person name="Sullivan W."/>
            <person name="Andreopoulos W.B."/>
            <person name="Clum A."/>
            <person name="Lindquist E."/>
            <person name="Daum C."/>
            <person name="Ramamoorthy G.K."/>
            <person name="Gryganskyi A."/>
            <person name="Culley D."/>
            <person name="Magnuson J.K."/>
            <person name="James T.Y."/>
            <person name="O'Malley M.A."/>
            <person name="Stajich J.E."/>
            <person name="Spatafora J.W."/>
            <person name="Visel A."/>
            <person name="Grigoriev I.V."/>
        </authorList>
    </citation>
    <scope>NUCLEOTIDE SEQUENCE [LARGE SCALE GENOMIC DNA]</scope>
    <source>
        <strain evidence="2 3">PL171</strain>
    </source>
</reference>
<feature type="non-terminal residue" evidence="2">
    <location>
        <position position="258"/>
    </location>
</feature>
<comment type="caution">
    <text evidence="2">The sequence shown here is derived from an EMBL/GenBank/DDBJ whole genome shotgun (WGS) entry which is preliminary data.</text>
</comment>
<dbReference type="EMBL" id="MCFL01000011">
    <property type="protein sequence ID" value="ORZ37740.1"/>
    <property type="molecule type" value="Genomic_DNA"/>
</dbReference>
<feature type="region of interest" description="Disordered" evidence="1">
    <location>
        <begin position="1"/>
        <end position="32"/>
    </location>
</feature>
<organism evidence="2 3">
    <name type="scientific">Catenaria anguillulae PL171</name>
    <dbReference type="NCBI Taxonomy" id="765915"/>
    <lineage>
        <taxon>Eukaryota</taxon>
        <taxon>Fungi</taxon>
        <taxon>Fungi incertae sedis</taxon>
        <taxon>Blastocladiomycota</taxon>
        <taxon>Blastocladiomycetes</taxon>
        <taxon>Blastocladiales</taxon>
        <taxon>Catenariaceae</taxon>
        <taxon>Catenaria</taxon>
    </lineage>
</organism>
<evidence type="ECO:0000256" key="1">
    <source>
        <dbReference type="SAM" id="MobiDB-lite"/>
    </source>
</evidence>